<feature type="chain" id="PRO_5001972384" description="Prolamin-like domain-containing protein" evidence="2">
    <location>
        <begin position="24"/>
        <end position="133"/>
    </location>
</feature>
<evidence type="ECO:0000313" key="5">
    <source>
        <dbReference type="Proteomes" id="UP000029981"/>
    </source>
</evidence>
<dbReference type="EMBL" id="CM002926">
    <property type="protein sequence ID" value="KGN50979.1"/>
    <property type="molecule type" value="Genomic_DNA"/>
</dbReference>
<organism evidence="4 5">
    <name type="scientific">Cucumis sativus</name>
    <name type="common">Cucumber</name>
    <dbReference type="NCBI Taxonomy" id="3659"/>
    <lineage>
        <taxon>Eukaryota</taxon>
        <taxon>Viridiplantae</taxon>
        <taxon>Streptophyta</taxon>
        <taxon>Embryophyta</taxon>
        <taxon>Tracheophyta</taxon>
        <taxon>Spermatophyta</taxon>
        <taxon>Magnoliopsida</taxon>
        <taxon>eudicotyledons</taxon>
        <taxon>Gunneridae</taxon>
        <taxon>Pentapetalae</taxon>
        <taxon>rosids</taxon>
        <taxon>fabids</taxon>
        <taxon>Cucurbitales</taxon>
        <taxon>Cucurbitaceae</taxon>
        <taxon>Benincaseae</taxon>
        <taxon>Cucumis</taxon>
    </lineage>
</organism>
<feature type="signal peptide" evidence="2">
    <location>
        <begin position="1"/>
        <end position="23"/>
    </location>
</feature>
<reference evidence="4 5" key="2">
    <citation type="journal article" date="2009" name="PLoS ONE">
        <title>An integrated genetic and cytogenetic map of the cucumber genome.</title>
        <authorList>
            <person name="Ren Y."/>
            <person name="Zhang Z."/>
            <person name="Liu J."/>
            <person name="Staub J.E."/>
            <person name="Han Y."/>
            <person name="Cheng Z."/>
            <person name="Li X."/>
            <person name="Lu J."/>
            <person name="Miao H."/>
            <person name="Kang H."/>
            <person name="Xie B."/>
            <person name="Gu X."/>
            <person name="Wang X."/>
            <person name="Du Y."/>
            <person name="Jin W."/>
            <person name="Huang S."/>
        </authorList>
    </citation>
    <scope>NUCLEOTIDE SEQUENCE [LARGE SCALE GENOMIC DNA]</scope>
    <source>
        <strain evidence="5">cv. 9930</strain>
    </source>
</reference>
<accession>A0A0A0KQ41</accession>
<feature type="domain" description="Prolamin-like" evidence="3">
    <location>
        <begin position="54"/>
        <end position="121"/>
    </location>
</feature>
<evidence type="ECO:0000313" key="4">
    <source>
        <dbReference type="EMBL" id="KGN50979.1"/>
    </source>
</evidence>
<dbReference type="InterPro" id="IPR008502">
    <property type="entry name" value="Prolamin-like"/>
</dbReference>
<dbReference type="Gramene" id="KGN50979">
    <property type="protein sequence ID" value="KGN50979"/>
    <property type="gene ID" value="Csa_5G381840"/>
</dbReference>
<keyword evidence="5" id="KW-1185">Reference proteome</keyword>
<dbReference type="Proteomes" id="UP000029981">
    <property type="component" value="Chromosome 5"/>
</dbReference>
<proteinExistence type="predicted"/>
<dbReference type="Pfam" id="PF05617">
    <property type="entry name" value="Prolamin_like"/>
    <property type="match status" value="1"/>
</dbReference>
<evidence type="ECO:0000256" key="1">
    <source>
        <dbReference type="ARBA" id="ARBA00022729"/>
    </source>
</evidence>
<reference evidence="4 5" key="1">
    <citation type="journal article" date="2009" name="Nat. Genet.">
        <title>The genome of the cucumber, Cucumis sativus L.</title>
        <authorList>
            <person name="Huang S."/>
            <person name="Li R."/>
            <person name="Zhang Z."/>
            <person name="Li L."/>
            <person name="Gu X."/>
            <person name="Fan W."/>
            <person name="Lucas W.J."/>
            <person name="Wang X."/>
            <person name="Xie B."/>
            <person name="Ni P."/>
            <person name="Ren Y."/>
            <person name="Zhu H."/>
            <person name="Li J."/>
            <person name="Lin K."/>
            <person name="Jin W."/>
            <person name="Fei Z."/>
            <person name="Li G."/>
            <person name="Staub J."/>
            <person name="Kilian A."/>
            <person name="van der Vossen E.A."/>
            <person name="Wu Y."/>
            <person name="Guo J."/>
            <person name="He J."/>
            <person name="Jia Z."/>
            <person name="Ren Y."/>
            <person name="Tian G."/>
            <person name="Lu Y."/>
            <person name="Ruan J."/>
            <person name="Qian W."/>
            <person name="Wang M."/>
            <person name="Huang Q."/>
            <person name="Li B."/>
            <person name="Xuan Z."/>
            <person name="Cao J."/>
            <person name="Asan"/>
            <person name="Wu Z."/>
            <person name="Zhang J."/>
            <person name="Cai Q."/>
            <person name="Bai Y."/>
            <person name="Zhao B."/>
            <person name="Han Y."/>
            <person name="Li Y."/>
            <person name="Li X."/>
            <person name="Wang S."/>
            <person name="Shi Q."/>
            <person name="Liu S."/>
            <person name="Cho W.K."/>
            <person name="Kim J.Y."/>
            <person name="Xu Y."/>
            <person name="Heller-Uszynska K."/>
            <person name="Miao H."/>
            <person name="Cheng Z."/>
            <person name="Zhang S."/>
            <person name="Wu J."/>
            <person name="Yang Y."/>
            <person name="Kang H."/>
            <person name="Li M."/>
            <person name="Liang H."/>
            <person name="Ren X."/>
            <person name="Shi Z."/>
            <person name="Wen M."/>
            <person name="Jian M."/>
            <person name="Yang H."/>
            <person name="Zhang G."/>
            <person name="Yang Z."/>
            <person name="Chen R."/>
            <person name="Liu S."/>
            <person name="Li J."/>
            <person name="Ma L."/>
            <person name="Liu H."/>
            <person name="Zhou Y."/>
            <person name="Zhao J."/>
            <person name="Fang X."/>
            <person name="Li G."/>
            <person name="Fang L."/>
            <person name="Li Y."/>
            <person name="Liu D."/>
            <person name="Zheng H."/>
            <person name="Zhang Y."/>
            <person name="Qin N."/>
            <person name="Li Z."/>
            <person name="Yang G."/>
            <person name="Yang S."/>
            <person name="Bolund L."/>
            <person name="Kristiansen K."/>
            <person name="Zheng H."/>
            <person name="Li S."/>
            <person name="Zhang X."/>
            <person name="Yang H."/>
            <person name="Wang J."/>
            <person name="Sun R."/>
            <person name="Zhang B."/>
            <person name="Jiang S."/>
            <person name="Wang J."/>
            <person name="Du Y."/>
            <person name="Li S."/>
        </authorList>
    </citation>
    <scope>NUCLEOTIDE SEQUENCE [LARGE SCALE GENOMIC DNA]</scope>
    <source>
        <strain evidence="5">cv. 9930</strain>
    </source>
</reference>
<dbReference type="AlphaFoldDB" id="A0A0A0KQ41"/>
<sequence>MNNSTRVLLVVVMLSLLVVDSLALVQPSTVDDNGISSIWSDWLDEDRAPTLAPCLHMMRSEKCQVELYNYYFNISKKELDLSCCVYVNYMGKKCAAAFEFWFSFPSLEALKPNPMKVYNNCFKRLTFPAPTPL</sequence>
<evidence type="ECO:0000256" key="2">
    <source>
        <dbReference type="SAM" id="SignalP"/>
    </source>
</evidence>
<reference evidence="4 5" key="3">
    <citation type="journal article" date="2010" name="BMC Genomics">
        <title>Transcriptome sequencing and comparative analysis of cucumber flowers with different sex types.</title>
        <authorList>
            <person name="Guo S."/>
            <person name="Zheng Y."/>
            <person name="Joung J.G."/>
            <person name="Liu S."/>
            <person name="Zhang Z."/>
            <person name="Crasta O.R."/>
            <person name="Sobral B.W."/>
            <person name="Xu Y."/>
            <person name="Huang S."/>
            <person name="Fei Z."/>
        </authorList>
    </citation>
    <scope>NUCLEOTIDE SEQUENCE [LARGE SCALE GENOMIC DNA]</scope>
    <source>
        <strain evidence="5">cv. 9930</strain>
    </source>
</reference>
<protein>
    <recommendedName>
        <fullName evidence="3">Prolamin-like domain-containing protein</fullName>
    </recommendedName>
</protein>
<gene>
    <name evidence="4" type="ORF">Csa_5G381840</name>
</gene>
<reference evidence="4 5" key="4">
    <citation type="journal article" date="2011" name="BMC Genomics">
        <title>RNA-Seq improves annotation of protein-coding genes in the cucumber genome.</title>
        <authorList>
            <person name="Li Z."/>
            <person name="Zhang Z."/>
            <person name="Yan P."/>
            <person name="Huang S."/>
            <person name="Fei Z."/>
            <person name="Lin K."/>
        </authorList>
    </citation>
    <scope>NUCLEOTIDE SEQUENCE [LARGE SCALE GENOMIC DNA]</scope>
    <source>
        <strain evidence="5">cv. 9930</strain>
    </source>
</reference>
<name>A0A0A0KQ41_CUCSA</name>
<keyword evidence="1 2" id="KW-0732">Signal</keyword>
<evidence type="ECO:0000259" key="3">
    <source>
        <dbReference type="Pfam" id="PF05617"/>
    </source>
</evidence>